<dbReference type="AlphaFoldDB" id="A0A9P8UDS2"/>
<evidence type="ECO:0000256" key="1">
    <source>
        <dbReference type="SAM" id="Phobius"/>
    </source>
</evidence>
<proteinExistence type="predicted"/>
<gene>
    <name evidence="2" type="ORF">BKA67DRAFT_683382</name>
</gene>
<keyword evidence="3" id="KW-1185">Reference proteome</keyword>
<feature type="transmembrane region" description="Helical" evidence="1">
    <location>
        <begin position="15"/>
        <end position="36"/>
    </location>
</feature>
<sequence>MSKIAAMTGIFNHRLLFVVHIVEVILIITAISITVARIAIMGRITSRADTMSIGMGAKSLLFIAYQLLTQHVESLKRWGSLKANTILNCLDIVFWAAVVYLMAQANALSCPVQTCALSKLVVALGVILRFVAM</sequence>
<dbReference type="GeneID" id="70137858"/>
<dbReference type="EMBL" id="JAGPXC010000008">
    <property type="protein sequence ID" value="KAH6648051.1"/>
    <property type="molecule type" value="Genomic_DNA"/>
</dbReference>
<protein>
    <recommendedName>
        <fullName evidence="4">MARVEL domain-containing protein</fullName>
    </recommendedName>
</protein>
<reference evidence="2" key="1">
    <citation type="journal article" date="2021" name="Nat. Commun.">
        <title>Genetic determinants of endophytism in the Arabidopsis root mycobiome.</title>
        <authorList>
            <person name="Mesny F."/>
            <person name="Miyauchi S."/>
            <person name="Thiergart T."/>
            <person name="Pickel B."/>
            <person name="Atanasova L."/>
            <person name="Karlsson M."/>
            <person name="Huettel B."/>
            <person name="Barry K.W."/>
            <person name="Haridas S."/>
            <person name="Chen C."/>
            <person name="Bauer D."/>
            <person name="Andreopoulos W."/>
            <person name="Pangilinan J."/>
            <person name="LaButti K."/>
            <person name="Riley R."/>
            <person name="Lipzen A."/>
            <person name="Clum A."/>
            <person name="Drula E."/>
            <person name="Henrissat B."/>
            <person name="Kohler A."/>
            <person name="Grigoriev I.V."/>
            <person name="Martin F.M."/>
            <person name="Hacquard S."/>
        </authorList>
    </citation>
    <scope>NUCLEOTIDE SEQUENCE</scope>
    <source>
        <strain evidence="2">MPI-SDFR-AT-0073</strain>
    </source>
</reference>
<keyword evidence="1" id="KW-0812">Transmembrane</keyword>
<evidence type="ECO:0000313" key="2">
    <source>
        <dbReference type="EMBL" id="KAH6648051.1"/>
    </source>
</evidence>
<keyword evidence="1" id="KW-0472">Membrane</keyword>
<name>A0A9P8UDS2_9PEZI</name>
<feature type="transmembrane region" description="Helical" evidence="1">
    <location>
        <begin position="85"/>
        <end position="103"/>
    </location>
</feature>
<dbReference type="RefSeq" id="XP_045954563.1">
    <property type="nucleotide sequence ID" value="XM_046108967.1"/>
</dbReference>
<accession>A0A9P8UDS2</accession>
<evidence type="ECO:0008006" key="4">
    <source>
        <dbReference type="Google" id="ProtNLM"/>
    </source>
</evidence>
<keyword evidence="1" id="KW-1133">Transmembrane helix</keyword>
<evidence type="ECO:0000313" key="3">
    <source>
        <dbReference type="Proteomes" id="UP000758603"/>
    </source>
</evidence>
<feature type="transmembrane region" description="Helical" evidence="1">
    <location>
        <begin position="115"/>
        <end position="132"/>
    </location>
</feature>
<dbReference type="Proteomes" id="UP000758603">
    <property type="component" value="Unassembled WGS sequence"/>
</dbReference>
<organism evidence="2 3">
    <name type="scientific">Truncatella angustata</name>
    <dbReference type="NCBI Taxonomy" id="152316"/>
    <lineage>
        <taxon>Eukaryota</taxon>
        <taxon>Fungi</taxon>
        <taxon>Dikarya</taxon>
        <taxon>Ascomycota</taxon>
        <taxon>Pezizomycotina</taxon>
        <taxon>Sordariomycetes</taxon>
        <taxon>Xylariomycetidae</taxon>
        <taxon>Amphisphaeriales</taxon>
        <taxon>Sporocadaceae</taxon>
        <taxon>Truncatella</taxon>
    </lineage>
</organism>
<dbReference type="OrthoDB" id="3436860at2759"/>
<comment type="caution">
    <text evidence="2">The sequence shown here is derived from an EMBL/GenBank/DDBJ whole genome shotgun (WGS) entry which is preliminary data.</text>
</comment>